<comment type="caution">
    <text evidence="1">The sequence shown here is derived from an EMBL/GenBank/DDBJ whole genome shotgun (WGS) entry which is preliminary data.</text>
</comment>
<dbReference type="AlphaFoldDB" id="A0A244CLG5"/>
<evidence type="ECO:0000313" key="1">
    <source>
        <dbReference type="EMBL" id="OUL56378.1"/>
    </source>
</evidence>
<dbReference type="Proteomes" id="UP000194841">
    <property type="component" value="Unassembled WGS sequence"/>
</dbReference>
<name>A0A244CLG5_PSEDV</name>
<sequence length="152" mass="17536">MYNSSAPSWLYEGSADYLAYEALLSLQSIPQSHYDFFLSTQYEECESALKQKALNNVDNTEYFFAAYSCGRIIFHAMSYQFNENDQFDFWNKLVRSSPVSGYSIEEFKNLITTNSKTNKLYDDFKKVTTSEQYALGAFRMLVGSIDIISTKK</sequence>
<gene>
    <name evidence="1" type="ORF">B1199_17035</name>
</gene>
<keyword evidence="2" id="KW-1185">Reference proteome</keyword>
<accession>A0A244CLG5</accession>
<proteinExistence type="predicted"/>
<reference evidence="1 2" key="1">
    <citation type="submission" date="2017-02" db="EMBL/GenBank/DDBJ databases">
        <title>Pseudoalteromonas ulvae TC14 Genome.</title>
        <authorList>
            <person name="Molmeret M."/>
        </authorList>
    </citation>
    <scope>NUCLEOTIDE SEQUENCE [LARGE SCALE GENOMIC DNA]</scope>
    <source>
        <strain evidence="1">TC14</strain>
    </source>
</reference>
<dbReference type="EMBL" id="MWPV01000006">
    <property type="protein sequence ID" value="OUL56378.1"/>
    <property type="molecule type" value="Genomic_DNA"/>
</dbReference>
<protein>
    <submittedName>
        <fullName evidence="1">Uncharacterized protein</fullName>
    </submittedName>
</protein>
<evidence type="ECO:0000313" key="2">
    <source>
        <dbReference type="Proteomes" id="UP000194841"/>
    </source>
</evidence>
<organism evidence="1 2">
    <name type="scientific">Pseudoalteromonas ulvae</name>
    <dbReference type="NCBI Taxonomy" id="107327"/>
    <lineage>
        <taxon>Bacteria</taxon>
        <taxon>Pseudomonadati</taxon>
        <taxon>Pseudomonadota</taxon>
        <taxon>Gammaproteobacteria</taxon>
        <taxon>Alteromonadales</taxon>
        <taxon>Pseudoalteromonadaceae</taxon>
        <taxon>Pseudoalteromonas</taxon>
    </lineage>
</organism>